<dbReference type="AlphaFoldDB" id="A0A2B6JR68"/>
<dbReference type="InterPro" id="IPR004380">
    <property type="entry name" value="Asp_race"/>
</dbReference>
<comment type="similarity">
    <text evidence="1">Belongs to the aspartate/glutamate racemases family.</text>
</comment>
<dbReference type="InterPro" id="IPR015942">
    <property type="entry name" value="Asp/Glu/hydantoin_racemase"/>
</dbReference>
<reference evidence="3 4" key="1">
    <citation type="submission" date="2017-09" db="EMBL/GenBank/DDBJ databases">
        <title>Large-scale bioinformatics analysis of Bacillus genomes uncovers conserved roles of natural products in bacterial physiology.</title>
        <authorList>
            <consortium name="Agbiome Team Llc"/>
            <person name="Bleich R.M."/>
            <person name="Grubbs K.J."/>
            <person name="Santa Maria K.C."/>
            <person name="Allen S.E."/>
            <person name="Farag S."/>
            <person name="Shank E.A."/>
            <person name="Bowers A."/>
        </authorList>
    </citation>
    <scope>NUCLEOTIDE SEQUENCE [LARGE SCALE GENOMIC DNA]</scope>
    <source>
        <strain evidence="3 4">AFS009893</strain>
    </source>
</reference>
<comment type="caution">
    <text evidence="3">The sequence shown here is derived from an EMBL/GenBank/DDBJ whole genome shotgun (WGS) entry which is preliminary data.</text>
</comment>
<dbReference type="RefSeq" id="WP_097847603.1">
    <property type="nucleotide sequence ID" value="NZ_NUBH01000066.1"/>
</dbReference>
<gene>
    <name evidence="3" type="ORF">CN613_18740</name>
</gene>
<dbReference type="InterPro" id="IPR001920">
    <property type="entry name" value="Asp/Glu_race"/>
</dbReference>
<evidence type="ECO:0000256" key="1">
    <source>
        <dbReference type="ARBA" id="ARBA00007847"/>
    </source>
</evidence>
<evidence type="ECO:0000313" key="4">
    <source>
        <dbReference type="Proteomes" id="UP000219775"/>
    </source>
</evidence>
<keyword evidence="2" id="KW-0413">Isomerase</keyword>
<dbReference type="GO" id="GO:0047661">
    <property type="term" value="F:amino-acid racemase activity"/>
    <property type="evidence" value="ECO:0007669"/>
    <property type="project" value="InterPro"/>
</dbReference>
<dbReference type="Proteomes" id="UP000219775">
    <property type="component" value="Unassembled WGS sequence"/>
</dbReference>
<accession>A0A2B6JR68</accession>
<dbReference type="Gene3D" id="3.40.50.1860">
    <property type="match status" value="2"/>
</dbReference>
<dbReference type="PANTHER" id="PTHR21198">
    <property type="entry name" value="GLUTAMATE RACEMASE"/>
    <property type="match status" value="1"/>
</dbReference>
<proteinExistence type="inferred from homology"/>
<name>A0A2B6JR68_9BACI</name>
<evidence type="ECO:0000256" key="2">
    <source>
        <dbReference type="ARBA" id="ARBA00023235"/>
    </source>
</evidence>
<evidence type="ECO:0000313" key="3">
    <source>
        <dbReference type="EMBL" id="PEM67436.1"/>
    </source>
</evidence>
<dbReference type="EMBL" id="NUDP01000064">
    <property type="protein sequence ID" value="PEM67436.1"/>
    <property type="molecule type" value="Genomic_DNA"/>
</dbReference>
<dbReference type="SUPFAM" id="SSF53681">
    <property type="entry name" value="Aspartate/glutamate racemase"/>
    <property type="match status" value="2"/>
</dbReference>
<sequence>MKTIGLLGGMSWESSIIYYKLINELIKEKLGGHNSAQSLMYSVNFQEIKTLQHEGEWEKATKIMIEASKKIECGGADFLIICTNTMHKMADEVELALSIPLLHIADATAIKIMEKGIKKVGLLATEFTMEEDFYKGRLKNKYGLNVLVPNEEDRKIVHNIIYQELCLGKIFSQSKEKYIKIIDNLIKDGAEAIILGCTEITLLVSQEDCKVPVFDTTRIHAQCAVEYALNKENVESFKS</sequence>
<dbReference type="NCBIfam" id="TIGR00035">
    <property type="entry name" value="asp_race"/>
    <property type="match status" value="1"/>
</dbReference>
<protein>
    <submittedName>
        <fullName evidence="3">Aspartate racemase</fullName>
    </submittedName>
</protein>
<organism evidence="3 4">
    <name type="scientific">Bacillus pseudomycoides</name>
    <dbReference type="NCBI Taxonomy" id="64104"/>
    <lineage>
        <taxon>Bacteria</taxon>
        <taxon>Bacillati</taxon>
        <taxon>Bacillota</taxon>
        <taxon>Bacilli</taxon>
        <taxon>Bacillales</taxon>
        <taxon>Bacillaceae</taxon>
        <taxon>Bacillus</taxon>
        <taxon>Bacillus cereus group</taxon>
    </lineage>
</organism>
<dbReference type="Pfam" id="PF01177">
    <property type="entry name" value="Asp_Glu_race"/>
    <property type="match status" value="1"/>
</dbReference>
<dbReference type="PANTHER" id="PTHR21198:SF7">
    <property type="entry name" value="ASPARTATE-GLUTAMATE RACEMASE FAMILY"/>
    <property type="match status" value="1"/>
</dbReference>